<sequence length="92" mass="10826">MIKNFRHKGLKEFYLSGTKSGILPKHSERLRLILARLDATIEPEDMKLPGLRLHKLSGKFKEFFSVEVSGNWRVIYRFKGENVTDVDYLDYH</sequence>
<dbReference type="AlphaFoldDB" id="A0A3B0V5M1"/>
<evidence type="ECO:0000313" key="1">
    <source>
        <dbReference type="EMBL" id="VAW35663.1"/>
    </source>
</evidence>
<reference evidence="1" key="1">
    <citation type="submission" date="2018-06" db="EMBL/GenBank/DDBJ databases">
        <authorList>
            <person name="Zhirakovskaya E."/>
        </authorList>
    </citation>
    <scope>NUCLEOTIDE SEQUENCE</scope>
</reference>
<gene>
    <name evidence="1" type="ORF">MNBD_DELTA02-1153</name>
</gene>
<dbReference type="InterPro" id="IPR035093">
    <property type="entry name" value="RelE/ParE_toxin_dom_sf"/>
</dbReference>
<dbReference type="PANTHER" id="PTHR40266">
    <property type="entry name" value="TOXIN HIGB-1"/>
    <property type="match status" value="1"/>
</dbReference>
<accession>A0A3B0V5M1</accession>
<dbReference type="PANTHER" id="PTHR40266:SF2">
    <property type="entry name" value="TOXIN HIGB-1"/>
    <property type="match status" value="1"/>
</dbReference>
<dbReference type="SUPFAM" id="SSF143011">
    <property type="entry name" value="RelE-like"/>
    <property type="match status" value="1"/>
</dbReference>
<dbReference type="Gene3D" id="3.30.2310.20">
    <property type="entry name" value="RelE-like"/>
    <property type="match status" value="1"/>
</dbReference>
<proteinExistence type="predicted"/>
<dbReference type="EMBL" id="UOEZ01000033">
    <property type="protein sequence ID" value="VAW35663.1"/>
    <property type="molecule type" value="Genomic_DNA"/>
</dbReference>
<name>A0A3B0V5M1_9ZZZZ</name>
<organism evidence="1">
    <name type="scientific">hydrothermal vent metagenome</name>
    <dbReference type="NCBI Taxonomy" id="652676"/>
    <lineage>
        <taxon>unclassified sequences</taxon>
        <taxon>metagenomes</taxon>
        <taxon>ecological metagenomes</taxon>
    </lineage>
</organism>
<dbReference type="InterPro" id="IPR007711">
    <property type="entry name" value="HigB-1"/>
</dbReference>
<dbReference type="Pfam" id="PF05015">
    <property type="entry name" value="HigB-like_toxin"/>
    <property type="match status" value="1"/>
</dbReference>
<protein>
    <submittedName>
        <fullName evidence="1">HigB toxin protein</fullName>
    </submittedName>
</protein>